<evidence type="ECO:0000313" key="2">
    <source>
        <dbReference type="WBParaSite" id="L893_g18583.t1"/>
    </source>
</evidence>
<reference evidence="2" key="1">
    <citation type="submission" date="2016-11" db="UniProtKB">
        <authorList>
            <consortium name="WormBaseParasite"/>
        </authorList>
    </citation>
    <scope>IDENTIFICATION</scope>
</reference>
<keyword evidence="1" id="KW-1185">Reference proteome</keyword>
<dbReference type="AlphaFoldDB" id="A0A1I7YQ56"/>
<proteinExistence type="predicted"/>
<name>A0A1I7YQ56_9BILA</name>
<sequence length="114" mass="13403">MEIVHTMKPLGTFLADRFLSPGLWFYRSYSRFCSEHIFSSLKKLVTWKRVSQSTLVKIKIIKIIPMKSKDTVKIHLRQRPCYLFNAVIGQRDDETPLEKRSSTLLQFSVTWVPL</sequence>
<dbReference type="Proteomes" id="UP000095287">
    <property type="component" value="Unplaced"/>
</dbReference>
<protein>
    <submittedName>
        <fullName evidence="2">Ovule protein</fullName>
    </submittedName>
</protein>
<accession>A0A1I7YQ56</accession>
<evidence type="ECO:0000313" key="1">
    <source>
        <dbReference type="Proteomes" id="UP000095287"/>
    </source>
</evidence>
<dbReference type="WBParaSite" id="L893_g18583.t1">
    <property type="protein sequence ID" value="L893_g18583.t1"/>
    <property type="gene ID" value="L893_g18583"/>
</dbReference>
<organism evidence="1 2">
    <name type="scientific">Steinernema glaseri</name>
    <dbReference type="NCBI Taxonomy" id="37863"/>
    <lineage>
        <taxon>Eukaryota</taxon>
        <taxon>Metazoa</taxon>
        <taxon>Ecdysozoa</taxon>
        <taxon>Nematoda</taxon>
        <taxon>Chromadorea</taxon>
        <taxon>Rhabditida</taxon>
        <taxon>Tylenchina</taxon>
        <taxon>Panagrolaimomorpha</taxon>
        <taxon>Strongyloidoidea</taxon>
        <taxon>Steinernematidae</taxon>
        <taxon>Steinernema</taxon>
    </lineage>
</organism>